<comment type="caution">
    <text evidence="2">The sequence shown here is derived from an EMBL/GenBank/DDBJ whole genome shotgun (WGS) entry which is preliminary data.</text>
</comment>
<dbReference type="EMBL" id="VLKK01000007">
    <property type="protein sequence ID" value="TWH93344.1"/>
    <property type="molecule type" value="Genomic_DNA"/>
</dbReference>
<evidence type="ECO:0000313" key="3">
    <source>
        <dbReference type="Proteomes" id="UP000316624"/>
    </source>
</evidence>
<name>A0A562KDD8_SPHWJ</name>
<dbReference type="Pfam" id="PF13924">
    <property type="entry name" value="Lipocalin_5"/>
    <property type="match status" value="1"/>
</dbReference>
<dbReference type="InterPro" id="IPR024311">
    <property type="entry name" value="Lipocalin-like"/>
</dbReference>
<feature type="domain" description="Lipocalin-like" evidence="1">
    <location>
        <begin position="6"/>
        <end position="131"/>
    </location>
</feature>
<proteinExistence type="predicted"/>
<reference evidence="2 3" key="1">
    <citation type="journal article" date="2015" name="Stand. Genomic Sci.">
        <title>Genomic Encyclopedia of Bacterial and Archaeal Type Strains, Phase III: the genomes of soil and plant-associated and newly described type strains.</title>
        <authorList>
            <person name="Whitman W.B."/>
            <person name="Woyke T."/>
            <person name="Klenk H.P."/>
            <person name="Zhou Y."/>
            <person name="Lilburn T.G."/>
            <person name="Beck B.J."/>
            <person name="De Vos P."/>
            <person name="Vandamme P."/>
            <person name="Eisen J.A."/>
            <person name="Garrity G."/>
            <person name="Hugenholtz P."/>
            <person name="Kyrpides N.C."/>
        </authorList>
    </citation>
    <scope>NUCLEOTIDE SEQUENCE [LARGE SCALE GENOMIC DNA]</scope>
    <source>
        <strain evidence="2 3">CGMCC 1.7748</strain>
    </source>
</reference>
<dbReference type="RefSeq" id="WP_021244603.1">
    <property type="nucleotide sequence ID" value="NZ_JACIIY010000006.1"/>
</dbReference>
<protein>
    <submittedName>
        <fullName evidence="2">Lipocalin-like protein</fullName>
    </submittedName>
</protein>
<evidence type="ECO:0000313" key="2">
    <source>
        <dbReference type="EMBL" id="TWH93344.1"/>
    </source>
</evidence>
<gene>
    <name evidence="2" type="ORF">IQ35_02251</name>
</gene>
<dbReference type="AlphaFoldDB" id="A0A562KDD8"/>
<keyword evidence="3" id="KW-1185">Reference proteome</keyword>
<evidence type="ECO:0000259" key="1">
    <source>
        <dbReference type="Pfam" id="PF13924"/>
    </source>
</evidence>
<accession>A0A562KDD8</accession>
<sequence length="135" mass="15000">MVDLLGAWSLLSCTNIRGEDAATAYGDPPAGQIQYTADGRMSAFLMDPAWVERGNQLADGFTEFFSYGGTWKRDGDSITHHVMFSSHPQRVGSSFVRNIHVIDDDTMELATNPEVSRSGRVYVTRLRWKRVKAGA</sequence>
<dbReference type="Proteomes" id="UP000316624">
    <property type="component" value="Unassembled WGS sequence"/>
</dbReference>
<organism evidence="2 3">
    <name type="scientific">Sphingobium wenxiniae (strain DSM 21828 / CGMCC 1.7748 / JZ-1)</name>
    <dbReference type="NCBI Taxonomy" id="595605"/>
    <lineage>
        <taxon>Bacteria</taxon>
        <taxon>Pseudomonadati</taxon>
        <taxon>Pseudomonadota</taxon>
        <taxon>Alphaproteobacteria</taxon>
        <taxon>Sphingomonadales</taxon>
        <taxon>Sphingomonadaceae</taxon>
        <taxon>Sphingobium</taxon>
    </lineage>
</organism>